<name>A0A2P2N0L7_RHIMU</name>
<evidence type="ECO:0000313" key="1">
    <source>
        <dbReference type="EMBL" id="MBX36010.1"/>
    </source>
</evidence>
<dbReference type="AlphaFoldDB" id="A0A2P2N0L7"/>
<protein>
    <submittedName>
        <fullName evidence="1">Uncharacterized protein</fullName>
    </submittedName>
</protein>
<reference evidence="1" key="1">
    <citation type="submission" date="2018-02" db="EMBL/GenBank/DDBJ databases">
        <title>Rhizophora mucronata_Transcriptome.</title>
        <authorList>
            <person name="Meera S.P."/>
            <person name="Sreeshan A."/>
            <person name="Augustine A."/>
        </authorList>
    </citation>
    <scope>NUCLEOTIDE SEQUENCE</scope>
    <source>
        <tissue evidence="1">Leaf</tissue>
    </source>
</reference>
<organism evidence="1">
    <name type="scientific">Rhizophora mucronata</name>
    <name type="common">Asiatic mangrove</name>
    <dbReference type="NCBI Taxonomy" id="61149"/>
    <lineage>
        <taxon>Eukaryota</taxon>
        <taxon>Viridiplantae</taxon>
        <taxon>Streptophyta</taxon>
        <taxon>Embryophyta</taxon>
        <taxon>Tracheophyta</taxon>
        <taxon>Spermatophyta</taxon>
        <taxon>Magnoliopsida</taxon>
        <taxon>eudicotyledons</taxon>
        <taxon>Gunneridae</taxon>
        <taxon>Pentapetalae</taxon>
        <taxon>rosids</taxon>
        <taxon>fabids</taxon>
        <taxon>Malpighiales</taxon>
        <taxon>Rhizophoraceae</taxon>
        <taxon>Rhizophora</taxon>
    </lineage>
</organism>
<accession>A0A2P2N0L7</accession>
<proteinExistence type="predicted"/>
<dbReference type="EMBL" id="GGEC01055526">
    <property type="protein sequence ID" value="MBX36010.1"/>
    <property type="molecule type" value="Transcribed_RNA"/>
</dbReference>
<sequence length="54" mass="6233">MGLLTMVAIKSQFRSPYFPLHIDHEKCYKPTTMTTSDSAKKNTIYQVITWPGQK</sequence>